<dbReference type="PROSITE" id="PS50026">
    <property type="entry name" value="EGF_3"/>
    <property type="match status" value="1"/>
</dbReference>
<dbReference type="SMART" id="SM00181">
    <property type="entry name" value="EGF"/>
    <property type="match status" value="3"/>
</dbReference>
<evidence type="ECO:0000313" key="7">
    <source>
        <dbReference type="Proteomes" id="UP000735302"/>
    </source>
</evidence>
<evidence type="ECO:0000313" key="6">
    <source>
        <dbReference type="EMBL" id="GFO02599.1"/>
    </source>
</evidence>
<feature type="disulfide bond" evidence="3">
    <location>
        <begin position="296"/>
        <end position="306"/>
    </location>
</feature>
<dbReference type="PROSITE" id="PS50835">
    <property type="entry name" value="IG_LIKE"/>
    <property type="match status" value="1"/>
</dbReference>
<dbReference type="AlphaFoldDB" id="A0AAV4A4I9"/>
<dbReference type="SUPFAM" id="SSF57196">
    <property type="entry name" value="EGF/Laminin"/>
    <property type="match status" value="1"/>
</dbReference>
<name>A0AAV4A4I9_9GAST</name>
<dbReference type="PANTHER" id="PTHR14949">
    <property type="entry name" value="EGF-LIKE-DOMAIN, MULTIPLE 7, 8"/>
    <property type="match status" value="1"/>
</dbReference>
<dbReference type="InterPro" id="IPR036179">
    <property type="entry name" value="Ig-like_dom_sf"/>
</dbReference>
<dbReference type="PANTHER" id="PTHR14949:SF56">
    <property type="entry name" value="EGF-LIKE-DOMAIN, MULTIPLE 7"/>
    <property type="match status" value="1"/>
</dbReference>
<evidence type="ECO:0000256" key="3">
    <source>
        <dbReference type="PROSITE-ProRule" id="PRU00076"/>
    </source>
</evidence>
<dbReference type="Gene3D" id="2.60.40.10">
    <property type="entry name" value="Immunoglobulins"/>
    <property type="match status" value="1"/>
</dbReference>
<evidence type="ECO:0000259" key="5">
    <source>
        <dbReference type="PROSITE" id="PS50835"/>
    </source>
</evidence>
<feature type="domain" description="Ig-like" evidence="5">
    <location>
        <begin position="58"/>
        <end position="145"/>
    </location>
</feature>
<organism evidence="6 7">
    <name type="scientific">Plakobranchus ocellatus</name>
    <dbReference type="NCBI Taxonomy" id="259542"/>
    <lineage>
        <taxon>Eukaryota</taxon>
        <taxon>Metazoa</taxon>
        <taxon>Spiralia</taxon>
        <taxon>Lophotrochozoa</taxon>
        <taxon>Mollusca</taxon>
        <taxon>Gastropoda</taxon>
        <taxon>Heterobranchia</taxon>
        <taxon>Euthyneura</taxon>
        <taxon>Panpulmonata</taxon>
        <taxon>Sacoglossa</taxon>
        <taxon>Placobranchoidea</taxon>
        <taxon>Plakobranchidae</taxon>
        <taxon>Plakobranchus</taxon>
    </lineage>
</organism>
<protein>
    <submittedName>
        <fullName evidence="6">von Willebrand factor d and egf domain-containing protein</fullName>
    </submittedName>
</protein>
<dbReference type="PROSITE" id="PS00022">
    <property type="entry name" value="EGF_1"/>
    <property type="match status" value="3"/>
</dbReference>
<feature type="domain" description="EGF-like" evidence="4">
    <location>
        <begin position="292"/>
        <end position="324"/>
    </location>
</feature>
<dbReference type="SMART" id="SM00409">
    <property type="entry name" value="IG"/>
    <property type="match status" value="1"/>
</dbReference>
<comment type="caution">
    <text evidence="3">Lacks conserved residue(s) required for the propagation of feature annotation.</text>
</comment>
<comment type="caution">
    <text evidence="6">The sequence shown here is derived from an EMBL/GenBank/DDBJ whole genome shotgun (WGS) entry which is preliminary data.</text>
</comment>
<dbReference type="EMBL" id="BLXT01003611">
    <property type="protein sequence ID" value="GFO02599.1"/>
    <property type="molecule type" value="Genomic_DNA"/>
</dbReference>
<dbReference type="GO" id="GO:0005576">
    <property type="term" value="C:extracellular region"/>
    <property type="evidence" value="ECO:0007669"/>
    <property type="project" value="TreeGrafter"/>
</dbReference>
<accession>A0AAV4A4I9</accession>
<dbReference type="InterPro" id="IPR013783">
    <property type="entry name" value="Ig-like_fold"/>
</dbReference>
<proteinExistence type="predicted"/>
<evidence type="ECO:0000256" key="2">
    <source>
        <dbReference type="ARBA" id="ARBA00023157"/>
    </source>
</evidence>
<dbReference type="SUPFAM" id="SSF48726">
    <property type="entry name" value="Immunoglobulin"/>
    <property type="match status" value="1"/>
</dbReference>
<dbReference type="GO" id="GO:0005102">
    <property type="term" value="F:signaling receptor binding"/>
    <property type="evidence" value="ECO:0007669"/>
    <property type="project" value="TreeGrafter"/>
</dbReference>
<reference evidence="6 7" key="1">
    <citation type="journal article" date="2021" name="Elife">
        <title>Chloroplast acquisition without the gene transfer in kleptoplastic sea slugs, Plakobranchus ocellatus.</title>
        <authorList>
            <person name="Maeda T."/>
            <person name="Takahashi S."/>
            <person name="Yoshida T."/>
            <person name="Shimamura S."/>
            <person name="Takaki Y."/>
            <person name="Nagai Y."/>
            <person name="Toyoda A."/>
            <person name="Suzuki Y."/>
            <person name="Arimoto A."/>
            <person name="Ishii H."/>
            <person name="Satoh N."/>
            <person name="Nishiyama T."/>
            <person name="Hasebe M."/>
            <person name="Maruyama T."/>
            <person name="Minagawa J."/>
            <person name="Obokata J."/>
            <person name="Shigenobu S."/>
        </authorList>
    </citation>
    <scope>NUCLEOTIDE SEQUENCE [LARGE SCALE GENOMIC DNA]</scope>
</reference>
<sequence>MAGIGQSCAHQYRDHTSCITGGRIDASCCVDSHFQKACHFKPGLISGVVCCRLPAKSPQIVVKPPRKLRVYTDLIFLLSCQASGMPPPRMQWYKNGRRLTSEDARISVLSSGDLLVTLSRPSDSGLYTCEVTNDHGMDMANSYVSVIESKSGCADGTSAGLRSHGDVQACSGIWKGHVRNAKSLCDKGWRVCSHRNKKSIRDISIFELFNLPGCYAYNAASWRNSCRRCKDSRMAGVGKDCGLVNYRHSSCLGRGRIEVFASHMSSSCEFTPGLTTGVLCCKKTRRKGGNRRPSKCRPRCQHRGKCVAHNRCKCARGYKGARCQIAICNPSCGLKGQCVRPNKCRCQSGYTGPTCKQKQRSCPAPCVNGGRCQNGICKCPAKFWGKSCQYPLQHVLLSQMNGTEE</sequence>
<dbReference type="InterPro" id="IPR000742">
    <property type="entry name" value="EGF"/>
</dbReference>
<dbReference type="InterPro" id="IPR050969">
    <property type="entry name" value="Dev_Signal_Modulators"/>
</dbReference>
<dbReference type="Gene3D" id="2.10.25.10">
    <property type="entry name" value="Laminin"/>
    <property type="match status" value="2"/>
</dbReference>
<evidence type="ECO:0000259" key="4">
    <source>
        <dbReference type="PROSITE" id="PS50026"/>
    </source>
</evidence>
<dbReference type="SMART" id="SM00408">
    <property type="entry name" value="IGc2"/>
    <property type="match status" value="1"/>
</dbReference>
<gene>
    <name evidence="6" type="ORF">PoB_002910400</name>
</gene>
<feature type="disulfide bond" evidence="3">
    <location>
        <begin position="314"/>
        <end position="323"/>
    </location>
</feature>
<dbReference type="InterPro" id="IPR003598">
    <property type="entry name" value="Ig_sub2"/>
</dbReference>
<dbReference type="InterPro" id="IPR013111">
    <property type="entry name" value="EGF_extracell"/>
</dbReference>
<dbReference type="GO" id="GO:0009986">
    <property type="term" value="C:cell surface"/>
    <property type="evidence" value="ECO:0007669"/>
    <property type="project" value="TreeGrafter"/>
</dbReference>
<dbReference type="InterPro" id="IPR003599">
    <property type="entry name" value="Ig_sub"/>
</dbReference>
<dbReference type="Proteomes" id="UP000735302">
    <property type="component" value="Unassembled WGS sequence"/>
</dbReference>
<evidence type="ECO:0000256" key="1">
    <source>
        <dbReference type="ARBA" id="ARBA00022729"/>
    </source>
</evidence>
<keyword evidence="7" id="KW-1185">Reference proteome</keyword>
<dbReference type="Pfam" id="PF13927">
    <property type="entry name" value="Ig_3"/>
    <property type="match status" value="1"/>
</dbReference>
<dbReference type="PROSITE" id="PS01186">
    <property type="entry name" value="EGF_2"/>
    <property type="match status" value="2"/>
</dbReference>
<dbReference type="InterPro" id="IPR007110">
    <property type="entry name" value="Ig-like_dom"/>
</dbReference>
<dbReference type="Pfam" id="PF07974">
    <property type="entry name" value="EGF_2"/>
    <property type="match status" value="1"/>
</dbReference>
<keyword evidence="2 3" id="KW-1015">Disulfide bond</keyword>
<keyword evidence="3" id="KW-0245">EGF-like domain</keyword>
<keyword evidence="1" id="KW-0732">Signal</keyword>